<evidence type="ECO:0000256" key="3">
    <source>
        <dbReference type="ARBA" id="ARBA00022603"/>
    </source>
</evidence>
<evidence type="ECO:0000256" key="4">
    <source>
        <dbReference type="ARBA" id="ARBA00022679"/>
    </source>
</evidence>
<comment type="subcellular location">
    <subcellularLocation>
        <location evidence="6">Cytoplasm</location>
    </subcellularLocation>
</comment>
<protein>
    <recommendedName>
        <fullName evidence="6">Ribosomal RNA small subunit methyltransferase G</fullName>
        <ecNumber evidence="6">2.1.1.170</ecNumber>
    </recommendedName>
    <alternativeName>
        <fullName evidence="6">16S rRNA 7-methylguanosine methyltransferase</fullName>
        <shortName evidence="6">16S rRNA m7G methyltransferase</shortName>
    </alternativeName>
</protein>
<keyword evidence="5 6" id="KW-0949">S-adenosyl-L-methionine</keyword>
<feature type="binding site" evidence="6">
    <location>
        <position position="62"/>
    </location>
    <ligand>
        <name>S-adenosyl-L-methionine</name>
        <dbReference type="ChEBI" id="CHEBI:59789"/>
    </ligand>
</feature>
<evidence type="ECO:0000256" key="1">
    <source>
        <dbReference type="ARBA" id="ARBA00022490"/>
    </source>
</evidence>
<dbReference type="EC" id="2.1.1.170" evidence="6"/>
<accession>A0A368BR02</accession>
<reference evidence="7 8" key="1">
    <citation type="journal article" date="2018" name="Microbiome">
        <title>Fine metagenomic profile of the Mediterranean stratified and mixed water columns revealed by assembly and recruitment.</title>
        <authorList>
            <person name="Haro-Moreno J.M."/>
            <person name="Lopez-Perez M."/>
            <person name="De La Torre J.R."/>
            <person name="Picazo A."/>
            <person name="Camacho A."/>
            <person name="Rodriguez-Valera F."/>
        </authorList>
    </citation>
    <scope>NUCLEOTIDE SEQUENCE [LARGE SCALE GENOMIC DNA]</scope>
    <source>
        <strain evidence="7">MED-G83</strain>
    </source>
</reference>
<dbReference type="SUPFAM" id="SSF53335">
    <property type="entry name" value="S-adenosyl-L-methionine-dependent methyltransferases"/>
    <property type="match status" value="1"/>
</dbReference>
<dbReference type="AlphaFoldDB" id="A0A368BR02"/>
<dbReference type="PANTHER" id="PTHR31760:SF0">
    <property type="entry name" value="S-ADENOSYL-L-METHIONINE-DEPENDENT METHYLTRANSFERASES SUPERFAMILY PROTEIN"/>
    <property type="match status" value="1"/>
</dbReference>
<feature type="binding site" evidence="6">
    <location>
        <position position="67"/>
    </location>
    <ligand>
        <name>S-adenosyl-L-methionine</name>
        <dbReference type="ChEBI" id="CHEBI:59789"/>
    </ligand>
</feature>
<comment type="function">
    <text evidence="6">Specifically methylates the N7 position of guanine in position 527 of 16S rRNA.</text>
</comment>
<gene>
    <name evidence="6" type="primary">rsmG</name>
    <name evidence="7" type="ORF">DBW97_00615</name>
</gene>
<keyword evidence="4 6" id="KW-0808">Transferase</keyword>
<keyword evidence="1 6" id="KW-0963">Cytoplasm</keyword>
<evidence type="ECO:0000256" key="2">
    <source>
        <dbReference type="ARBA" id="ARBA00022552"/>
    </source>
</evidence>
<evidence type="ECO:0000256" key="6">
    <source>
        <dbReference type="HAMAP-Rule" id="MF_00074"/>
    </source>
</evidence>
<dbReference type="EMBL" id="QOPD01000001">
    <property type="protein sequence ID" value="RCL39262.1"/>
    <property type="molecule type" value="Genomic_DNA"/>
</dbReference>
<dbReference type="GO" id="GO:0005829">
    <property type="term" value="C:cytosol"/>
    <property type="evidence" value="ECO:0007669"/>
    <property type="project" value="TreeGrafter"/>
</dbReference>
<comment type="caution">
    <text evidence="7">The sequence shown here is derived from an EMBL/GenBank/DDBJ whole genome shotgun (WGS) entry which is preliminary data.</text>
</comment>
<comment type="caution">
    <text evidence="6">Lacks conserved residue(s) required for the propagation of feature annotation.</text>
</comment>
<dbReference type="Proteomes" id="UP000252147">
    <property type="component" value="Unassembled WGS sequence"/>
</dbReference>
<dbReference type="Gene3D" id="3.40.50.150">
    <property type="entry name" value="Vaccinia Virus protein VP39"/>
    <property type="match status" value="1"/>
</dbReference>
<organism evidence="7 8">
    <name type="scientific">SAR86 cluster bacterium</name>
    <dbReference type="NCBI Taxonomy" id="2030880"/>
    <lineage>
        <taxon>Bacteria</taxon>
        <taxon>Pseudomonadati</taxon>
        <taxon>Pseudomonadota</taxon>
        <taxon>Gammaproteobacteria</taxon>
        <taxon>SAR86 cluster</taxon>
    </lineage>
</organism>
<keyword evidence="2 6" id="KW-0698">rRNA processing</keyword>
<name>A0A368BR02_9GAMM</name>
<comment type="similarity">
    <text evidence="6">Belongs to the methyltransferase superfamily. RNA methyltransferase RsmG family.</text>
</comment>
<evidence type="ECO:0000313" key="8">
    <source>
        <dbReference type="Proteomes" id="UP000252147"/>
    </source>
</evidence>
<evidence type="ECO:0000313" key="7">
    <source>
        <dbReference type="EMBL" id="RCL39262.1"/>
    </source>
</evidence>
<feature type="binding site" evidence="6">
    <location>
        <begin position="112"/>
        <end position="113"/>
    </location>
    <ligand>
        <name>S-adenosyl-L-methionine</name>
        <dbReference type="ChEBI" id="CHEBI:59789"/>
    </ligand>
</feature>
<feature type="binding site" evidence="6">
    <location>
        <position position="126"/>
    </location>
    <ligand>
        <name>S-adenosyl-L-methionine</name>
        <dbReference type="ChEBI" id="CHEBI:59789"/>
    </ligand>
</feature>
<dbReference type="GO" id="GO:0070043">
    <property type="term" value="F:rRNA (guanine-N7-)-methyltransferase activity"/>
    <property type="evidence" value="ECO:0007669"/>
    <property type="project" value="UniProtKB-UniRule"/>
</dbReference>
<sequence>MLSEPTKTTLNSLASEIITESKKHNLTGYTEINKFFNEQIDDCIEAYKVCEKLLGKRTIDVGSGAGMPGLVWAIISGREAWNIDSNRKKVKFQNEFISKYGISNATAEHNRIENIKILTSDTLVCKAFSSIIKALQLIEKKQPKNILFLKKNDEKTKLEILEAKPLLYHYKIYPYKSNLGEMCVVEAHDIKNCNN</sequence>
<dbReference type="HAMAP" id="MF_00074">
    <property type="entry name" value="16SrRNA_methyltr_G"/>
    <property type="match status" value="1"/>
</dbReference>
<proteinExistence type="inferred from homology"/>
<dbReference type="PANTHER" id="PTHR31760">
    <property type="entry name" value="S-ADENOSYL-L-METHIONINE-DEPENDENT METHYLTRANSFERASES SUPERFAMILY PROTEIN"/>
    <property type="match status" value="1"/>
</dbReference>
<comment type="catalytic activity">
    <reaction evidence="6">
        <text>guanosine(527) in 16S rRNA + S-adenosyl-L-methionine = N(7)-methylguanosine(527) in 16S rRNA + S-adenosyl-L-homocysteine</text>
        <dbReference type="Rhea" id="RHEA:42732"/>
        <dbReference type="Rhea" id="RHEA-COMP:10209"/>
        <dbReference type="Rhea" id="RHEA-COMP:10210"/>
        <dbReference type="ChEBI" id="CHEBI:57856"/>
        <dbReference type="ChEBI" id="CHEBI:59789"/>
        <dbReference type="ChEBI" id="CHEBI:74269"/>
        <dbReference type="ChEBI" id="CHEBI:74480"/>
        <dbReference type="EC" id="2.1.1.170"/>
    </reaction>
</comment>
<dbReference type="Pfam" id="PF02527">
    <property type="entry name" value="GidB"/>
    <property type="match status" value="1"/>
</dbReference>
<keyword evidence="3 6" id="KW-0489">Methyltransferase</keyword>
<dbReference type="InterPro" id="IPR029063">
    <property type="entry name" value="SAM-dependent_MTases_sf"/>
</dbReference>
<evidence type="ECO:0000256" key="5">
    <source>
        <dbReference type="ARBA" id="ARBA00022691"/>
    </source>
</evidence>
<dbReference type="InterPro" id="IPR003682">
    <property type="entry name" value="rRNA_ssu_MeTfrase_G"/>
</dbReference>